<dbReference type="Proteomes" id="UP000198287">
    <property type="component" value="Unassembled WGS sequence"/>
</dbReference>
<evidence type="ECO:0000256" key="3">
    <source>
        <dbReference type="ARBA" id="ARBA00022491"/>
    </source>
</evidence>
<evidence type="ECO:0000256" key="14">
    <source>
        <dbReference type="SAM" id="MobiDB-lite"/>
    </source>
</evidence>
<comment type="subcellular location">
    <subcellularLocation>
        <location evidence="1">Nucleus</location>
    </subcellularLocation>
</comment>
<feature type="compositionally biased region" description="Basic residues" evidence="14">
    <location>
        <begin position="201"/>
        <end position="212"/>
    </location>
</feature>
<feature type="compositionally biased region" description="Low complexity" evidence="14">
    <location>
        <begin position="243"/>
        <end position="252"/>
    </location>
</feature>
<keyword evidence="18" id="KW-1185">Reference proteome</keyword>
<keyword evidence="5" id="KW-0832">Ubl conjugation</keyword>
<dbReference type="SMART" id="SM00536">
    <property type="entry name" value="AXH"/>
    <property type="match status" value="1"/>
</dbReference>
<dbReference type="GO" id="GO:0003723">
    <property type="term" value="F:RNA binding"/>
    <property type="evidence" value="ECO:0007669"/>
    <property type="project" value="InterPro"/>
</dbReference>
<dbReference type="GO" id="GO:0005634">
    <property type="term" value="C:nucleus"/>
    <property type="evidence" value="ECO:0007669"/>
    <property type="project" value="UniProtKB-SubCell"/>
</dbReference>
<comment type="function">
    <text evidence="10">Transcriptional repressor that binds to the promoter region of target genes. Plays a role in the regulation of the cell cycle and of the Wnt pathway. Binds preferentially to the sequence 5'-TTCATTCATTCA-3'. Binding to the histone H1.0 promoter is enhanced by interaction with RB1. Disrupts the interaction between DNA and TCF4.</text>
</comment>
<evidence type="ECO:0000256" key="8">
    <source>
        <dbReference type="ARBA" id="ARBA00023163"/>
    </source>
</evidence>
<dbReference type="OMA" id="YERERYN"/>
<proteinExistence type="predicted"/>
<feature type="domain" description="AXH" evidence="16">
    <location>
        <begin position="413"/>
        <end position="553"/>
    </location>
</feature>
<feature type="region of interest" description="Disordered" evidence="14">
    <location>
        <begin position="1"/>
        <end position="85"/>
    </location>
</feature>
<feature type="region of interest" description="Disordered" evidence="14">
    <location>
        <begin position="635"/>
        <end position="720"/>
    </location>
</feature>
<comment type="caution">
    <text evidence="17">The sequence shown here is derived from an EMBL/GenBank/DDBJ whole genome shotgun (WGS) entry which is preliminary data.</text>
</comment>
<dbReference type="SUPFAM" id="SSF102031">
    <property type="entry name" value="AXH domain"/>
    <property type="match status" value="1"/>
</dbReference>
<evidence type="ECO:0000256" key="6">
    <source>
        <dbReference type="ARBA" id="ARBA00023015"/>
    </source>
</evidence>
<evidence type="ECO:0000256" key="2">
    <source>
        <dbReference type="ARBA" id="ARBA00017229"/>
    </source>
</evidence>
<keyword evidence="4" id="KW-0879">Wnt signaling pathway</keyword>
<feature type="compositionally biased region" description="Polar residues" evidence="14">
    <location>
        <begin position="666"/>
        <end position="686"/>
    </location>
</feature>
<feature type="compositionally biased region" description="Low complexity" evidence="14">
    <location>
        <begin position="637"/>
        <end position="661"/>
    </location>
</feature>
<evidence type="ECO:0000256" key="5">
    <source>
        <dbReference type="ARBA" id="ARBA00022843"/>
    </source>
</evidence>
<evidence type="ECO:0000256" key="7">
    <source>
        <dbReference type="ARBA" id="ARBA00023125"/>
    </source>
</evidence>
<evidence type="ECO:0000259" key="15">
    <source>
        <dbReference type="PROSITE" id="PS50118"/>
    </source>
</evidence>
<dbReference type="STRING" id="158441.A0A226EQI7"/>
<feature type="compositionally biased region" description="Low complexity" evidence="14">
    <location>
        <begin position="52"/>
        <end position="67"/>
    </location>
</feature>
<feature type="compositionally biased region" description="Low complexity" evidence="14">
    <location>
        <begin position="584"/>
        <end position="606"/>
    </location>
</feature>
<feature type="region of interest" description="Disordered" evidence="14">
    <location>
        <begin position="120"/>
        <end position="139"/>
    </location>
</feature>
<dbReference type="GO" id="GO:0000981">
    <property type="term" value="F:DNA-binding transcription factor activity, RNA polymerase II-specific"/>
    <property type="evidence" value="ECO:0007669"/>
    <property type="project" value="TreeGrafter"/>
</dbReference>
<evidence type="ECO:0000313" key="18">
    <source>
        <dbReference type="Proteomes" id="UP000198287"/>
    </source>
</evidence>
<gene>
    <name evidence="17" type="ORF">Fcan01_06264</name>
</gene>
<dbReference type="InterPro" id="IPR039655">
    <property type="entry name" value="HBP1"/>
</dbReference>
<reference evidence="17 18" key="1">
    <citation type="submission" date="2015-12" db="EMBL/GenBank/DDBJ databases">
        <title>The genome of Folsomia candida.</title>
        <authorList>
            <person name="Faddeeva A."/>
            <person name="Derks M.F."/>
            <person name="Anvar Y."/>
            <person name="Smit S."/>
            <person name="Van Straalen N."/>
            <person name="Roelofs D."/>
        </authorList>
    </citation>
    <scope>NUCLEOTIDE SEQUENCE [LARGE SCALE GENOMIC DNA]</scope>
    <source>
        <strain evidence="17 18">VU population</strain>
        <tissue evidence="17">Whole body</tissue>
    </source>
</reference>
<feature type="region of interest" description="Disordered" evidence="14">
    <location>
        <begin position="243"/>
        <end position="287"/>
    </location>
</feature>
<dbReference type="InterPro" id="IPR009071">
    <property type="entry name" value="HMG_box_dom"/>
</dbReference>
<dbReference type="InterPro" id="IPR003652">
    <property type="entry name" value="Ataxin_AXH_dom"/>
</dbReference>
<evidence type="ECO:0000313" key="17">
    <source>
        <dbReference type="EMBL" id="OXA59883.1"/>
    </source>
</evidence>
<dbReference type="GO" id="GO:0016055">
    <property type="term" value="P:Wnt signaling pathway"/>
    <property type="evidence" value="ECO:0007669"/>
    <property type="project" value="UniProtKB-KW"/>
</dbReference>
<dbReference type="OrthoDB" id="498543at2759"/>
<dbReference type="PANTHER" id="PTHR15499:SF3">
    <property type="entry name" value="HMG BOX-CONTAINING PROTEIN 1"/>
    <property type="match status" value="1"/>
</dbReference>
<feature type="compositionally biased region" description="Low complexity" evidence="14">
    <location>
        <begin position="366"/>
        <end position="375"/>
    </location>
</feature>
<keyword evidence="7 13" id="KW-0238">DNA-binding</keyword>
<feature type="region of interest" description="Disordered" evidence="14">
    <location>
        <begin position="553"/>
        <end position="606"/>
    </location>
</feature>
<dbReference type="InterPro" id="IPR036910">
    <property type="entry name" value="HMG_box_dom_sf"/>
</dbReference>
<feature type="region of interest" description="Disordered" evidence="14">
    <location>
        <begin position="201"/>
        <end position="223"/>
    </location>
</feature>
<feature type="compositionally biased region" description="Basic and acidic residues" evidence="14">
    <location>
        <begin position="68"/>
        <end position="85"/>
    </location>
</feature>
<feature type="domain" description="HMG box" evidence="15">
    <location>
        <begin position="716"/>
        <end position="784"/>
    </location>
</feature>
<evidence type="ECO:0000256" key="11">
    <source>
        <dbReference type="ARBA" id="ARBA00030026"/>
    </source>
</evidence>
<protein>
    <recommendedName>
        <fullName evidence="2">HMG box-containing protein 1</fullName>
    </recommendedName>
    <alternativeName>
        <fullName evidence="12">HMG box transcription factor 1</fullName>
    </alternativeName>
    <alternativeName>
        <fullName evidence="11">High mobility group box transcription factor 1</fullName>
    </alternativeName>
</protein>
<dbReference type="SMART" id="SM00398">
    <property type="entry name" value="HMG"/>
    <property type="match status" value="1"/>
</dbReference>
<dbReference type="GO" id="GO:0000978">
    <property type="term" value="F:RNA polymerase II cis-regulatory region sequence-specific DNA binding"/>
    <property type="evidence" value="ECO:0007669"/>
    <property type="project" value="TreeGrafter"/>
</dbReference>
<dbReference type="Pfam" id="PF08517">
    <property type="entry name" value="AXH"/>
    <property type="match status" value="1"/>
</dbReference>
<accession>A0A226EQI7</accession>
<keyword evidence="6" id="KW-0805">Transcription regulation</keyword>
<evidence type="ECO:0000256" key="1">
    <source>
        <dbReference type="ARBA" id="ARBA00004123"/>
    </source>
</evidence>
<organism evidence="17 18">
    <name type="scientific">Folsomia candida</name>
    <name type="common">Springtail</name>
    <dbReference type="NCBI Taxonomy" id="158441"/>
    <lineage>
        <taxon>Eukaryota</taxon>
        <taxon>Metazoa</taxon>
        <taxon>Ecdysozoa</taxon>
        <taxon>Arthropoda</taxon>
        <taxon>Hexapoda</taxon>
        <taxon>Collembola</taxon>
        <taxon>Entomobryomorpha</taxon>
        <taxon>Isotomoidea</taxon>
        <taxon>Isotomidae</taxon>
        <taxon>Proisotominae</taxon>
        <taxon>Folsomia</taxon>
    </lineage>
</organism>
<feature type="compositionally biased region" description="Polar residues" evidence="14">
    <location>
        <begin position="253"/>
        <end position="265"/>
    </location>
</feature>
<dbReference type="PROSITE" id="PS50118">
    <property type="entry name" value="HMG_BOX_2"/>
    <property type="match status" value="1"/>
</dbReference>
<feature type="region of interest" description="Disordered" evidence="14">
    <location>
        <begin position="342"/>
        <end position="375"/>
    </location>
</feature>
<evidence type="ECO:0000256" key="13">
    <source>
        <dbReference type="PROSITE-ProRule" id="PRU00267"/>
    </source>
</evidence>
<evidence type="ECO:0000259" key="16">
    <source>
        <dbReference type="PROSITE" id="PS51148"/>
    </source>
</evidence>
<feature type="compositionally biased region" description="Basic and acidic residues" evidence="14">
    <location>
        <begin position="1"/>
        <end position="13"/>
    </location>
</feature>
<evidence type="ECO:0000256" key="4">
    <source>
        <dbReference type="ARBA" id="ARBA00022687"/>
    </source>
</evidence>
<dbReference type="InterPro" id="IPR036096">
    <property type="entry name" value="Ataxin_AXH_dom_sf"/>
</dbReference>
<keyword evidence="8" id="KW-0804">Transcription</keyword>
<evidence type="ECO:0000256" key="10">
    <source>
        <dbReference type="ARBA" id="ARBA00025095"/>
    </source>
</evidence>
<sequence>MEGYHRGADKMMMEWEAEDEERGNGKNIIRGSSVCGREASLPSVRQSGVTTSPISSSSSASSPSSSSYDHHEQQDQPTDLSKKKQEVLLVPPKLRKLKPIPPPLDLSINLSLHHHHNNPLVTQQQQQQSPSPSKLNDKNLPLRKRWHSWSPVPMNGQENESSIVPLYPDANNASPKTGLAGVETVMATQPNNITTTAHHQNQYHHHHHHHHLPPYSSPGGHGHTYTTSGRWLDFIPISTPTITTTTSSSSITNSAARLSHTSPSTNNNGHINNGHHAHSGTNSNGDLQTPTPFYTPNEPSPKFMNSPVFSYSNPDTALYQGPFSPMRASSLYPPPSSPFTNLSLNSPLLPPLSTPGGSGGSGGGSSLNTPTITSMSSSSSSNSCFNMIPSTLLSPAPSQASTNSLSYEDLHEKSLNFFQPAWGIFMAGTKIRFVTGMNCMDWYLVDFLAQSGESLGLNKGEYAPHGLEVRKFIVTSSAKERIQVTFCPVGDPHHPTIEVNCEAGHPFMVEKKGQPTWCAVKPEVFQEIYGTQCQLLECGDICLNISARSPNHANNHSQPQYQTIQHHQQHHQQHPQHSAFPSHINHNGNNNGHQLQQQQQQQQQIQSIKMEPIDEKPVPISVVPQTHHLVMQTASMNSNNSNPAGCPSSNNANNSSNNNNGGLHVSSMNINSSATMNSRKTFASPTSNSPAKKAKESKPKKASNAAGNNNPGENKGRRPMNGFLLFAKDKRPELIQMYPGKDNRSISVLLGEAWQTLDPTEREKYSLNAKVRAEEQKRIHPDCWKRKRSQSINS</sequence>
<dbReference type="AlphaFoldDB" id="A0A226EQI7"/>
<evidence type="ECO:0000256" key="9">
    <source>
        <dbReference type="ARBA" id="ARBA00023242"/>
    </source>
</evidence>
<dbReference type="SUPFAM" id="SSF47095">
    <property type="entry name" value="HMG-box"/>
    <property type="match status" value="1"/>
</dbReference>
<dbReference type="Pfam" id="PF00505">
    <property type="entry name" value="HMG_box"/>
    <property type="match status" value="1"/>
</dbReference>
<name>A0A226EQI7_FOLCA</name>
<keyword evidence="3" id="KW-0678">Repressor</keyword>
<keyword evidence="9 13" id="KW-0539">Nucleus</keyword>
<feature type="compositionally biased region" description="Gly residues" evidence="14">
    <location>
        <begin position="356"/>
        <end position="365"/>
    </location>
</feature>
<feature type="compositionally biased region" description="Low complexity" evidence="14">
    <location>
        <begin position="123"/>
        <end position="133"/>
    </location>
</feature>
<feature type="DNA-binding region" description="HMG box" evidence="13">
    <location>
        <begin position="716"/>
        <end position="784"/>
    </location>
</feature>
<dbReference type="Gene3D" id="1.10.30.10">
    <property type="entry name" value="High mobility group box domain"/>
    <property type="match status" value="1"/>
</dbReference>
<evidence type="ECO:0000256" key="12">
    <source>
        <dbReference type="ARBA" id="ARBA00030708"/>
    </source>
</evidence>
<dbReference type="PROSITE" id="PS51148">
    <property type="entry name" value="AXH"/>
    <property type="match status" value="1"/>
</dbReference>
<dbReference type="EMBL" id="LNIX01000002">
    <property type="protein sequence ID" value="OXA59883.1"/>
    <property type="molecule type" value="Genomic_DNA"/>
</dbReference>
<dbReference type="PANTHER" id="PTHR15499">
    <property type="entry name" value="HMG BOX-CONTAINING PROTEIN 1"/>
    <property type="match status" value="1"/>
</dbReference>